<dbReference type="Gene3D" id="3.80.30.20">
    <property type="entry name" value="tm_1862 like domain"/>
    <property type="match status" value="2"/>
</dbReference>
<dbReference type="InterPro" id="IPR020612">
    <property type="entry name" value="Methylthiotransferase_CS"/>
</dbReference>
<name>A0A671R1F3_9TELE</name>
<dbReference type="Proteomes" id="UP000472260">
    <property type="component" value="Unassembled WGS sequence"/>
</dbReference>
<dbReference type="GO" id="GO:0005829">
    <property type="term" value="C:cytosol"/>
    <property type="evidence" value="ECO:0007669"/>
    <property type="project" value="TreeGrafter"/>
</dbReference>
<evidence type="ECO:0000256" key="5">
    <source>
        <dbReference type="ARBA" id="ARBA00023004"/>
    </source>
</evidence>
<evidence type="ECO:0000256" key="3">
    <source>
        <dbReference type="ARBA" id="ARBA00022691"/>
    </source>
</evidence>
<dbReference type="InterPro" id="IPR058240">
    <property type="entry name" value="rSAM_sf"/>
</dbReference>
<evidence type="ECO:0000256" key="1">
    <source>
        <dbReference type="ARBA" id="ARBA00001966"/>
    </source>
</evidence>
<comment type="cofactor">
    <cofactor evidence="1">
        <name>[4Fe-4S] cluster</name>
        <dbReference type="ChEBI" id="CHEBI:49883"/>
    </cofactor>
</comment>
<dbReference type="PROSITE" id="PS51449">
    <property type="entry name" value="MTTASE_N"/>
    <property type="match status" value="1"/>
</dbReference>
<dbReference type="SUPFAM" id="SSF102114">
    <property type="entry name" value="Radical SAM enzymes"/>
    <property type="match status" value="2"/>
</dbReference>
<organism evidence="9 10">
    <name type="scientific">Sinocyclocheilus anshuiensis</name>
    <dbReference type="NCBI Taxonomy" id="1608454"/>
    <lineage>
        <taxon>Eukaryota</taxon>
        <taxon>Metazoa</taxon>
        <taxon>Chordata</taxon>
        <taxon>Craniata</taxon>
        <taxon>Vertebrata</taxon>
        <taxon>Euteleostomi</taxon>
        <taxon>Actinopterygii</taxon>
        <taxon>Neopterygii</taxon>
        <taxon>Teleostei</taxon>
        <taxon>Ostariophysi</taxon>
        <taxon>Cypriniformes</taxon>
        <taxon>Cyprinidae</taxon>
        <taxon>Cyprininae</taxon>
        <taxon>Sinocyclocheilus</taxon>
    </lineage>
</organism>
<dbReference type="Pfam" id="PF01938">
    <property type="entry name" value="TRAM"/>
    <property type="match status" value="1"/>
</dbReference>
<evidence type="ECO:0000313" key="10">
    <source>
        <dbReference type="Proteomes" id="UP000472260"/>
    </source>
</evidence>
<dbReference type="InterPro" id="IPR013848">
    <property type="entry name" value="Methylthiotransferase_N"/>
</dbReference>
<dbReference type="Gene3D" id="3.40.50.12160">
    <property type="entry name" value="Methylthiotransferase, N-terminal domain"/>
    <property type="match status" value="1"/>
</dbReference>
<evidence type="ECO:0000256" key="2">
    <source>
        <dbReference type="ARBA" id="ARBA00022485"/>
    </source>
</evidence>
<dbReference type="AlphaFoldDB" id="A0A671R1F3"/>
<dbReference type="InterPro" id="IPR007197">
    <property type="entry name" value="rSAM"/>
</dbReference>
<keyword evidence="3" id="KW-0949">S-adenosyl-L-methionine</keyword>
<dbReference type="PROSITE" id="PS50926">
    <property type="entry name" value="TRAM"/>
    <property type="match status" value="1"/>
</dbReference>
<sequence length="337" mass="37979">MNVSDTAIAWSILQKARYSWTHELCEKHKASLKIGVLGCMAERLKSKLLEQEKLVDVLAGPDAYRDLLRLLSLAYGGQRSSDVLLSLEETYADVMAVHQTPEGHSAFVSIMHGCDSICSYCIVPFTRGRERSRPLSSILEEVRMLSDQVKGLSLQYSAIWILSSDFITGFCGETEEDHQQRLSLVREVGYNVGFLFAYSMRKKTHAYHRLQDDVPAPVKQRRLEELISVFREEAAKVNMAVIGSTQLVLVERESKRSSEELCGRNEINVKVIFPKTDLPVQPEKPQMVPITPGDYVLVKITSANSQCLRGHALIHSSLNDRKTWPSEHLLSEQTISC</sequence>
<dbReference type="Ensembl" id="ENSSANT00000081860.1">
    <property type="protein sequence ID" value="ENSSANP00000077007.1"/>
    <property type="gene ID" value="ENSSANG00000038281.1"/>
</dbReference>
<dbReference type="PANTHER" id="PTHR43020:SF2">
    <property type="entry name" value="MITOCHONDRIAL TRNA METHYLTHIOTRANSFERASE CDK5RAP1"/>
    <property type="match status" value="1"/>
</dbReference>
<feature type="domain" description="MTTase N-terminal" evidence="8">
    <location>
        <begin position="1"/>
        <end position="76"/>
    </location>
</feature>
<evidence type="ECO:0000313" key="9">
    <source>
        <dbReference type="Ensembl" id="ENSSANP00000077007.1"/>
    </source>
</evidence>
<accession>A0A671R1F3</accession>
<reference evidence="9" key="1">
    <citation type="submission" date="2025-08" db="UniProtKB">
        <authorList>
            <consortium name="Ensembl"/>
        </authorList>
    </citation>
    <scope>IDENTIFICATION</scope>
</reference>
<evidence type="ECO:0000259" key="8">
    <source>
        <dbReference type="PROSITE" id="PS51449"/>
    </source>
</evidence>
<keyword evidence="4" id="KW-0479">Metal-binding</keyword>
<protein>
    <submittedName>
        <fullName evidence="9">CDK5 regulatory subunit associated protein 1</fullName>
    </submittedName>
</protein>
<evidence type="ECO:0000256" key="4">
    <source>
        <dbReference type="ARBA" id="ARBA00022723"/>
    </source>
</evidence>
<dbReference type="InterPro" id="IPR002792">
    <property type="entry name" value="TRAM_dom"/>
</dbReference>
<dbReference type="InterPro" id="IPR023404">
    <property type="entry name" value="rSAM_horseshoe"/>
</dbReference>
<feature type="domain" description="TRAM" evidence="7">
    <location>
        <begin position="239"/>
        <end position="314"/>
    </location>
</feature>
<evidence type="ECO:0000259" key="7">
    <source>
        <dbReference type="PROSITE" id="PS50926"/>
    </source>
</evidence>
<keyword evidence="2" id="KW-0004">4Fe-4S</keyword>
<reference evidence="9" key="2">
    <citation type="submission" date="2025-09" db="UniProtKB">
        <authorList>
            <consortium name="Ensembl"/>
        </authorList>
    </citation>
    <scope>IDENTIFICATION</scope>
</reference>
<keyword evidence="6" id="KW-0411">Iron-sulfur</keyword>
<dbReference type="FunFam" id="3.40.50.12160:FF:000003">
    <property type="entry name" value="CDK5 regulatory subunit-associated protein 1"/>
    <property type="match status" value="1"/>
</dbReference>
<dbReference type="GO" id="GO:0051539">
    <property type="term" value="F:4 iron, 4 sulfur cluster binding"/>
    <property type="evidence" value="ECO:0007669"/>
    <property type="project" value="UniProtKB-KW"/>
</dbReference>
<evidence type="ECO:0000256" key="6">
    <source>
        <dbReference type="ARBA" id="ARBA00023014"/>
    </source>
</evidence>
<keyword evidence="5" id="KW-0408">Iron</keyword>
<dbReference type="PANTHER" id="PTHR43020">
    <property type="entry name" value="CDK5 REGULATORY SUBUNIT-ASSOCIATED PROTEIN 1"/>
    <property type="match status" value="1"/>
</dbReference>
<dbReference type="SFLD" id="SFLDS00029">
    <property type="entry name" value="Radical_SAM"/>
    <property type="match status" value="1"/>
</dbReference>
<dbReference type="GO" id="GO:0035597">
    <property type="term" value="F:tRNA-2-methylthio-N(6)-dimethylallyladenosine(37) synthase activity"/>
    <property type="evidence" value="ECO:0007669"/>
    <property type="project" value="TreeGrafter"/>
</dbReference>
<keyword evidence="10" id="KW-1185">Reference proteome</keyword>
<dbReference type="PROSITE" id="PS01278">
    <property type="entry name" value="MTTASE_RADICAL"/>
    <property type="match status" value="1"/>
</dbReference>
<proteinExistence type="predicted"/>
<dbReference type="GO" id="GO:0005739">
    <property type="term" value="C:mitochondrion"/>
    <property type="evidence" value="ECO:0007669"/>
    <property type="project" value="TreeGrafter"/>
</dbReference>
<dbReference type="InterPro" id="IPR038135">
    <property type="entry name" value="Methylthiotransferase_N_sf"/>
</dbReference>
<dbReference type="GO" id="GO:0046872">
    <property type="term" value="F:metal ion binding"/>
    <property type="evidence" value="ECO:0007669"/>
    <property type="project" value="UniProtKB-KW"/>
</dbReference>